<protein>
    <recommendedName>
        <fullName evidence="1">Periplasmic copper-binding protein NosD beta helix domain-containing protein</fullName>
    </recommendedName>
</protein>
<dbReference type="InterPro" id="IPR006626">
    <property type="entry name" value="PbH1"/>
</dbReference>
<dbReference type="InterPro" id="IPR012334">
    <property type="entry name" value="Pectin_lyas_fold"/>
</dbReference>
<dbReference type="Proteomes" id="UP000441586">
    <property type="component" value="Unassembled WGS sequence"/>
</dbReference>
<accession>A0A6A4RKK7</accession>
<feature type="domain" description="Periplasmic copper-binding protein NosD beta helix" evidence="1">
    <location>
        <begin position="293"/>
        <end position="466"/>
    </location>
</feature>
<dbReference type="Gene3D" id="2.160.20.10">
    <property type="entry name" value="Single-stranded right-handed beta-helix, Pectin lyase-like"/>
    <property type="match status" value="1"/>
</dbReference>
<dbReference type="InterPro" id="IPR022441">
    <property type="entry name" value="Para_beta_helix_rpt-2"/>
</dbReference>
<organism evidence="2 3">
    <name type="scientific">Parasedimentitalea maritima</name>
    <dbReference type="NCBI Taxonomy" id="2578117"/>
    <lineage>
        <taxon>Bacteria</taxon>
        <taxon>Pseudomonadati</taxon>
        <taxon>Pseudomonadota</taxon>
        <taxon>Alphaproteobacteria</taxon>
        <taxon>Rhodobacterales</taxon>
        <taxon>Paracoccaceae</taxon>
        <taxon>Parasedimentitalea</taxon>
    </lineage>
</organism>
<comment type="caution">
    <text evidence="2">The sequence shown here is derived from an EMBL/GenBank/DDBJ whole genome shotgun (WGS) entry which is preliminary data.</text>
</comment>
<dbReference type="AlphaFoldDB" id="A0A6A4RKK7"/>
<dbReference type="InterPro" id="IPR011050">
    <property type="entry name" value="Pectin_lyase_fold/virulence"/>
</dbReference>
<dbReference type="RefSeq" id="WP_158979304.1">
    <property type="nucleotide sequence ID" value="NZ_WSFO01000005.1"/>
</dbReference>
<sequence>MADRQVQKQIRALWVALMFCVSFLVPSPSWAGPNSDLMKLDQQLTELSDFLVQDSATLRLPLGQLMHRTGLSGLTPDLPSSYQLPVTAAKTTDVPTQLANTSVEDFRTALALLSQVHGGQDNLDVLNAHPGERTQALTFRSGLVTLDHIRASLAQTFPQAQMQPRNNTLRVPIILWDDTVLQLGPEDHLQLSRRDGAFIISFGRVEITGSRVSVVGEASPTSGDFVPFFTIGGGGALQVDKAVFQGLGFGKSPKFSGLSVVAHPLLPTVGETWITDTYFDDVQTVSLTGISGGEISGSQFYNMRNNALLLSTSLGTNVQGNLFFGSGPTNAIRVLRGSDHSTLQGNVLLQGDRSGILVQGQSNHVLVSGNVIWRRSGGAIKISSSNCAVVRHNVILNSRQKGVDVRSSSQTTVQKNTISGSRSAGIWVSDQPRGAVTYVSDNTLRQNKAGLSTATGGQLMLVGNDLSDQLPRLIDGDIALQNRAVATNLNGETPMLMSAGGTQYPVQVGLADCES</sequence>
<dbReference type="InterPro" id="IPR007742">
    <property type="entry name" value="NosD_dom"/>
</dbReference>
<dbReference type="SMART" id="SM00710">
    <property type="entry name" value="PbH1"/>
    <property type="match status" value="7"/>
</dbReference>
<evidence type="ECO:0000259" key="1">
    <source>
        <dbReference type="Pfam" id="PF05048"/>
    </source>
</evidence>
<evidence type="ECO:0000313" key="2">
    <source>
        <dbReference type="EMBL" id="KAE9630076.1"/>
    </source>
</evidence>
<dbReference type="NCBIfam" id="TIGR03804">
    <property type="entry name" value="para_beta_helix"/>
    <property type="match status" value="1"/>
</dbReference>
<dbReference type="Pfam" id="PF05048">
    <property type="entry name" value="NosD"/>
    <property type="match status" value="1"/>
</dbReference>
<reference evidence="2 3" key="1">
    <citation type="submission" date="2019-12" db="EMBL/GenBank/DDBJ databases">
        <authorList>
            <person name="Zhang Y.-J."/>
        </authorList>
    </citation>
    <scope>NUCLEOTIDE SEQUENCE [LARGE SCALE GENOMIC DNA]</scope>
    <source>
        <strain evidence="2 3">H18S-6</strain>
    </source>
</reference>
<evidence type="ECO:0000313" key="3">
    <source>
        <dbReference type="Proteomes" id="UP000441586"/>
    </source>
</evidence>
<dbReference type="SUPFAM" id="SSF51126">
    <property type="entry name" value="Pectin lyase-like"/>
    <property type="match status" value="1"/>
</dbReference>
<gene>
    <name evidence="2" type="ORF">GP644_10340</name>
</gene>
<name>A0A6A4RKK7_9RHOB</name>
<proteinExistence type="predicted"/>
<dbReference type="EMBL" id="WSFO01000005">
    <property type="protein sequence ID" value="KAE9630076.1"/>
    <property type="molecule type" value="Genomic_DNA"/>
</dbReference>